<keyword evidence="20" id="KW-1185">Reference proteome</keyword>
<evidence type="ECO:0000259" key="15">
    <source>
        <dbReference type="PROSITE" id="PS50043"/>
    </source>
</evidence>
<keyword evidence="9" id="KW-0238">DNA-binding</keyword>
<keyword evidence="8" id="KW-0805">Transcription regulation</keyword>
<dbReference type="CDD" id="cd02968">
    <property type="entry name" value="SCO"/>
    <property type="match status" value="1"/>
</dbReference>
<dbReference type="GO" id="GO:0006355">
    <property type="term" value="P:regulation of DNA-templated transcription"/>
    <property type="evidence" value="ECO:0007669"/>
    <property type="project" value="InterPro"/>
</dbReference>
<reference evidence="19" key="1">
    <citation type="submission" date="2023-03" db="EMBL/GenBank/DDBJ databases">
        <authorList>
            <person name="Steffen K."/>
            <person name="Cardenas P."/>
        </authorList>
    </citation>
    <scope>NUCLEOTIDE SEQUENCE</scope>
</reference>
<dbReference type="SUPFAM" id="SSF52833">
    <property type="entry name" value="Thioredoxin-like"/>
    <property type="match status" value="1"/>
</dbReference>
<dbReference type="Gene3D" id="3.40.30.10">
    <property type="entry name" value="Glutaredoxin"/>
    <property type="match status" value="1"/>
</dbReference>
<evidence type="ECO:0000256" key="12">
    <source>
        <dbReference type="PIRSR" id="PIRSR603782-2"/>
    </source>
</evidence>
<evidence type="ECO:0000256" key="7">
    <source>
        <dbReference type="ARBA" id="ARBA00023012"/>
    </source>
</evidence>
<dbReference type="SMART" id="SM00388">
    <property type="entry name" value="HisKA"/>
    <property type="match status" value="1"/>
</dbReference>
<feature type="modified residue" description="4-aspartylphosphate" evidence="13">
    <location>
        <position position="613"/>
    </location>
</feature>
<dbReference type="EMBL" id="CASHTH010002843">
    <property type="protein sequence ID" value="CAI8036057.1"/>
    <property type="molecule type" value="Genomic_DNA"/>
</dbReference>
<dbReference type="PRINTS" id="PR00344">
    <property type="entry name" value="BCTRLSENSOR"/>
</dbReference>
<dbReference type="InterPro" id="IPR004358">
    <property type="entry name" value="Sig_transdc_His_kin-like_C"/>
</dbReference>
<keyword evidence="5" id="KW-0418">Kinase</keyword>
<feature type="chain" id="PRO_5041256798" evidence="14">
    <location>
        <begin position="31"/>
        <end position="785"/>
    </location>
</feature>
<comment type="caution">
    <text evidence="19">The sequence shown here is derived from an EMBL/GenBank/DDBJ whole genome shotgun (WGS) entry which is preliminary data.</text>
</comment>
<evidence type="ECO:0000259" key="17">
    <source>
        <dbReference type="PROSITE" id="PS50110"/>
    </source>
</evidence>
<evidence type="ECO:0000256" key="2">
    <source>
        <dbReference type="ARBA" id="ARBA00022553"/>
    </source>
</evidence>
<dbReference type="SUPFAM" id="SSF55785">
    <property type="entry name" value="PYP-like sensor domain (PAS domain)"/>
    <property type="match status" value="1"/>
</dbReference>
<keyword evidence="11" id="KW-0479">Metal-binding</keyword>
<evidence type="ECO:0000256" key="1">
    <source>
        <dbReference type="ARBA" id="ARBA00010996"/>
    </source>
</evidence>
<dbReference type="GO" id="GO:0003677">
    <property type="term" value="F:DNA binding"/>
    <property type="evidence" value="ECO:0007669"/>
    <property type="project" value="UniProtKB-KW"/>
</dbReference>
<feature type="domain" description="HTH luxR-type" evidence="15">
    <location>
        <begin position="694"/>
        <end position="759"/>
    </location>
</feature>
<evidence type="ECO:0000256" key="4">
    <source>
        <dbReference type="ARBA" id="ARBA00022741"/>
    </source>
</evidence>
<dbReference type="SMART" id="SM00448">
    <property type="entry name" value="REC"/>
    <property type="match status" value="1"/>
</dbReference>
<dbReference type="AlphaFoldDB" id="A0AA35X353"/>
<dbReference type="InterPro" id="IPR003594">
    <property type="entry name" value="HATPase_dom"/>
</dbReference>
<dbReference type="GO" id="GO:0046872">
    <property type="term" value="F:metal ion binding"/>
    <property type="evidence" value="ECO:0007669"/>
    <property type="project" value="UniProtKB-KW"/>
</dbReference>
<dbReference type="InterPro" id="IPR005467">
    <property type="entry name" value="His_kinase_dom"/>
</dbReference>
<dbReference type="Gene3D" id="6.10.250.2580">
    <property type="match status" value="1"/>
</dbReference>
<dbReference type="PANTHER" id="PTHR43065">
    <property type="entry name" value="SENSOR HISTIDINE KINASE"/>
    <property type="match status" value="1"/>
</dbReference>
<feature type="disulfide bond" description="Redox-active" evidence="12">
    <location>
        <begin position="66"/>
        <end position="70"/>
    </location>
</feature>
<dbReference type="InterPro" id="IPR003782">
    <property type="entry name" value="SCO1/SenC"/>
</dbReference>
<keyword evidence="7" id="KW-0902">Two-component regulatory system</keyword>
<dbReference type="SUPFAM" id="SSF46894">
    <property type="entry name" value="C-terminal effector domain of the bipartite response regulators"/>
    <property type="match status" value="1"/>
</dbReference>
<dbReference type="PANTHER" id="PTHR43065:SF42">
    <property type="entry name" value="TWO-COMPONENT SENSOR PPRA"/>
    <property type="match status" value="1"/>
</dbReference>
<dbReference type="Pfam" id="PF02630">
    <property type="entry name" value="SCO1-SenC"/>
    <property type="match status" value="1"/>
</dbReference>
<evidence type="ECO:0000256" key="6">
    <source>
        <dbReference type="ARBA" id="ARBA00022840"/>
    </source>
</evidence>
<keyword evidence="11" id="KW-0186">Copper</keyword>
<comment type="similarity">
    <text evidence="1">Belongs to the SCO1/2 family.</text>
</comment>
<evidence type="ECO:0000256" key="5">
    <source>
        <dbReference type="ARBA" id="ARBA00022777"/>
    </source>
</evidence>
<evidence type="ECO:0000256" key="8">
    <source>
        <dbReference type="ARBA" id="ARBA00023015"/>
    </source>
</evidence>
<keyword evidence="14" id="KW-0732">Signal</keyword>
<dbReference type="InterPro" id="IPR036249">
    <property type="entry name" value="Thioredoxin-like_sf"/>
</dbReference>
<evidence type="ECO:0000256" key="10">
    <source>
        <dbReference type="ARBA" id="ARBA00023163"/>
    </source>
</evidence>
<dbReference type="Gene3D" id="3.30.565.10">
    <property type="entry name" value="Histidine kinase-like ATPase, C-terminal domain"/>
    <property type="match status" value="1"/>
</dbReference>
<dbReference type="CDD" id="cd00082">
    <property type="entry name" value="HisKA"/>
    <property type="match status" value="1"/>
</dbReference>
<feature type="signal peptide" evidence="14">
    <location>
        <begin position="1"/>
        <end position="30"/>
    </location>
</feature>
<dbReference type="Pfam" id="PF02518">
    <property type="entry name" value="HATPase_c"/>
    <property type="match status" value="1"/>
</dbReference>
<dbReference type="SMART" id="SM00421">
    <property type="entry name" value="HTH_LUXR"/>
    <property type="match status" value="1"/>
</dbReference>
<dbReference type="PROSITE" id="PS00622">
    <property type="entry name" value="HTH_LUXR_1"/>
    <property type="match status" value="1"/>
</dbReference>
<keyword evidence="12" id="KW-1015">Disulfide bond</keyword>
<dbReference type="SMART" id="SM00091">
    <property type="entry name" value="PAS"/>
    <property type="match status" value="1"/>
</dbReference>
<sequence length="785" mass="85321">MQRIIRTAIAGAATAAFAVFLWIGPSSVQAAAIGGPFQLVDHSGQTVTEESFDDRYLLVYFGYAYCPDICPTELLIMGQAVDELGDLSDEVQPLFVTVDPARDTVAALAEYVPSFHPRLVGLTGSEEQIHDAAKAYRVYLPAKRAGRRRRLSGRPHVLHLFHGPRRTWTERAELGGRMADSGDSAATIAAAREREKRLRSITRTAPDAIVIIDETGTIDTVNPAAERLFGYSGAELVGQNVKILMPSPHREAHDSHLARYRETGEKRVIGIGRVVVGRRKDGTTFPARLAIGEIELDQGRLFTGFIHDITERETIQRRAGILQQELMHASRLSAMGEMASGIAHELNQPLTAVMNYTRAARRRLDRPEADPAPVADLVDKAGKQAERAAEIIKRLRRFIKKDDSGRRLEPINAVVEEAAALALIGASDRHIELIFSLDDALPPVLIDRIEVQQVVLNILRNAIEAFEESGERKIRISTQAVAPRQVQVEIRDNGPGLAPGIADDPFRPFQTTKADGMGIGLAISRTIIVAHGGRLWAESPPEGGAAFCFSLPVGGNPMADGGVVVAVIDDDDAVRDSLGALLEAEGYDVDTYASGPAFLEALPDALPACALVDVRMPEMDGLELQRRLADAAPALPVIIITGHGDIAMAVRAIKAGAVDFVEKPFPDRAILDGIAQALASREEALNRETRRLDIHRRLDRLTAREREVFERLARGSSNKAVARDLGISPRTIEVHRARIMEKLQARNLAHLVRMAVIAQVTWAISDRAAAPIGAASPPEAMPAAP</sequence>
<dbReference type="InterPro" id="IPR036388">
    <property type="entry name" value="WH-like_DNA-bd_sf"/>
</dbReference>
<dbReference type="Pfam" id="PF00072">
    <property type="entry name" value="Response_reg"/>
    <property type="match status" value="1"/>
</dbReference>
<dbReference type="FunFam" id="3.40.30.10:FF:000013">
    <property type="entry name" value="Blast:Protein SCO1 homolog, mitochondrial"/>
    <property type="match status" value="1"/>
</dbReference>
<keyword evidence="2 13" id="KW-0597">Phosphoprotein</keyword>
<protein>
    <submittedName>
        <fullName evidence="19">Sensor protein FixL</fullName>
    </submittedName>
</protein>
<evidence type="ECO:0000256" key="14">
    <source>
        <dbReference type="SAM" id="SignalP"/>
    </source>
</evidence>
<evidence type="ECO:0000259" key="16">
    <source>
        <dbReference type="PROSITE" id="PS50109"/>
    </source>
</evidence>
<dbReference type="Pfam" id="PF00196">
    <property type="entry name" value="GerE"/>
    <property type="match status" value="1"/>
</dbReference>
<evidence type="ECO:0000256" key="9">
    <source>
        <dbReference type="ARBA" id="ARBA00023125"/>
    </source>
</evidence>
<dbReference type="SUPFAM" id="SSF47384">
    <property type="entry name" value="Homodimeric domain of signal transducing histidine kinase"/>
    <property type="match status" value="1"/>
</dbReference>
<keyword evidence="6" id="KW-0067">ATP-binding</keyword>
<dbReference type="PROSITE" id="PS50110">
    <property type="entry name" value="RESPONSE_REGULATORY"/>
    <property type="match status" value="1"/>
</dbReference>
<dbReference type="GO" id="GO:0008535">
    <property type="term" value="P:respiratory chain complex IV assembly"/>
    <property type="evidence" value="ECO:0007669"/>
    <property type="project" value="UniProtKB-ARBA"/>
</dbReference>
<evidence type="ECO:0000256" key="3">
    <source>
        <dbReference type="ARBA" id="ARBA00022679"/>
    </source>
</evidence>
<evidence type="ECO:0000256" key="13">
    <source>
        <dbReference type="PROSITE-ProRule" id="PRU00169"/>
    </source>
</evidence>
<dbReference type="PRINTS" id="PR00038">
    <property type="entry name" value="HTHLUXR"/>
</dbReference>
<dbReference type="CDD" id="cd06170">
    <property type="entry name" value="LuxR_C_like"/>
    <property type="match status" value="1"/>
</dbReference>
<keyword evidence="4" id="KW-0547">Nucleotide-binding</keyword>
<evidence type="ECO:0000313" key="20">
    <source>
        <dbReference type="Proteomes" id="UP001174909"/>
    </source>
</evidence>
<name>A0AA35X353_GEOBA</name>
<feature type="domain" description="Histidine kinase" evidence="16">
    <location>
        <begin position="341"/>
        <end position="555"/>
    </location>
</feature>
<dbReference type="InterPro" id="IPR000792">
    <property type="entry name" value="Tscrpt_reg_LuxR_C"/>
</dbReference>
<dbReference type="InterPro" id="IPR011006">
    <property type="entry name" value="CheY-like_superfamily"/>
</dbReference>
<evidence type="ECO:0000313" key="19">
    <source>
        <dbReference type="EMBL" id="CAI8036057.1"/>
    </source>
</evidence>
<dbReference type="FunFam" id="3.40.50.2300:FF:000018">
    <property type="entry name" value="DNA-binding transcriptional regulator NtrC"/>
    <property type="match status" value="1"/>
</dbReference>
<dbReference type="Pfam" id="PF00989">
    <property type="entry name" value="PAS"/>
    <property type="match status" value="1"/>
</dbReference>
<proteinExistence type="inferred from homology"/>
<dbReference type="InterPro" id="IPR035965">
    <property type="entry name" value="PAS-like_dom_sf"/>
</dbReference>
<gene>
    <name evidence="19" type="ORF">GBAR_LOCUS20230</name>
</gene>
<dbReference type="Gene3D" id="3.40.50.2300">
    <property type="match status" value="1"/>
</dbReference>
<evidence type="ECO:0000256" key="11">
    <source>
        <dbReference type="PIRSR" id="PIRSR603782-1"/>
    </source>
</evidence>
<dbReference type="SMART" id="SM00387">
    <property type="entry name" value="HATPase_c"/>
    <property type="match status" value="1"/>
</dbReference>
<dbReference type="InterPro" id="IPR000014">
    <property type="entry name" value="PAS"/>
</dbReference>
<dbReference type="PROSITE" id="PS50109">
    <property type="entry name" value="HIS_KIN"/>
    <property type="match status" value="1"/>
</dbReference>
<dbReference type="GO" id="GO:0005524">
    <property type="term" value="F:ATP binding"/>
    <property type="evidence" value="ECO:0007669"/>
    <property type="project" value="UniProtKB-KW"/>
</dbReference>
<feature type="domain" description="Response regulatory" evidence="17">
    <location>
        <begin position="564"/>
        <end position="678"/>
    </location>
</feature>
<dbReference type="InterPro" id="IPR036097">
    <property type="entry name" value="HisK_dim/P_sf"/>
</dbReference>
<dbReference type="Proteomes" id="UP001174909">
    <property type="component" value="Unassembled WGS sequence"/>
</dbReference>
<dbReference type="NCBIfam" id="TIGR00229">
    <property type="entry name" value="sensory_box"/>
    <property type="match status" value="1"/>
</dbReference>
<dbReference type="Pfam" id="PF00512">
    <property type="entry name" value="HisKA"/>
    <property type="match status" value="1"/>
</dbReference>
<dbReference type="GO" id="GO:0000155">
    <property type="term" value="F:phosphorelay sensor kinase activity"/>
    <property type="evidence" value="ECO:0007669"/>
    <property type="project" value="InterPro"/>
</dbReference>
<feature type="binding site" evidence="11">
    <location>
        <position position="66"/>
    </location>
    <ligand>
        <name>Cu cation</name>
        <dbReference type="ChEBI" id="CHEBI:23378"/>
    </ligand>
</feature>
<feature type="domain" description="PAS" evidence="18">
    <location>
        <begin position="194"/>
        <end position="264"/>
    </location>
</feature>
<organism evidence="19 20">
    <name type="scientific">Geodia barretti</name>
    <name type="common">Barrett's horny sponge</name>
    <dbReference type="NCBI Taxonomy" id="519541"/>
    <lineage>
        <taxon>Eukaryota</taxon>
        <taxon>Metazoa</taxon>
        <taxon>Porifera</taxon>
        <taxon>Demospongiae</taxon>
        <taxon>Heteroscleromorpha</taxon>
        <taxon>Tetractinellida</taxon>
        <taxon>Astrophorina</taxon>
        <taxon>Geodiidae</taxon>
        <taxon>Geodia</taxon>
    </lineage>
</organism>
<dbReference type="Gene3D" id="1.10.10.10">
    <property type="entry name" value="Winged helix-like DNA-binding domain superfamily/Winged helix DNA-binding domain"/>
    <property type="match status" value="1"/>
</dbReference>
<dbReference type="Gene3D" id="1.10.287.130">
    <property type="match status" value="1"/>
</dbReference>
<dbReference type="PROSITE" id="PS50112">
    <property type="entry name" value="PAS"/>
    <property type="match status" value="1"/>
</dbReference>
<keyword evidence="3" id="KW-0808">Transferase</keyword>
<dbReference type="SUPFAM" id="SSF55874">
    <property type="entry name" value="ATPase domain of HSP90 chaperone/DNA topoisomerase II/histidine kinase"/>
    <property type="match status" value="1"/>
</dbReference>
<evidence type="ECO:0000259" key="18">
    <source>
        <dbReference type="PROSITE" id="PS50112"/>
    </source>
</evidence>
<accession>A0AA35X353</accession>
<dbReference type="InterPro" id="IPR013767">
    <property type="entry name" value="PAS_fold"/>
</dbReference>
<dbReference type="InterPro" id="IPR036890">
    <property type="entry name" value="HATPase_C_sf"/>
</dbReference>
<feature type="binding site" evidence="11">
    <location>
        <position position="70"/>
    </location>
    <ligand>
        <name>Cu cation</name>
        <dbReference type="ChEBI" id="CHEBI:23378"/>
    </ligand>
</feature>
<dbReference type="InterPro" id="IPR003661">
    <property type="entry name" value="HisK_dim/P_dom"/>
</dbReference>
<dbReference type="Gene3D" id="3.30.450.20">
    <property type="entry name" value="PAS domain"/>
    <property type="match status" value="1"/>
</dbReference>
<dbReference type="FunFam" id="3.30.450.20:FF:000060">
    <property type="entry name" value="Sensor protein FixL"/>
    <property type="match status" value="1"/>
</dbReference>
<dbReference type="InterPro" id="IPR001789">
    <property type="entry name" value="Sig_transdc_resp-reg_receiver"/>
</dbReference>
<dbReference type="SUPFAM" id="SSF52172">
    <property type="entry name" value="CheY-like"/>
    <property type="match status" value="1"/>
</dbReference>
<keyword evidence="10" id="KW-0804">Transcription</keyword>
<dbReference type="CDD" id="cd00130">
    <property type="entry name" value="PAS"/>
    <property type="match status" value="1"/>
</dbReference>
<dbReference type="PROSITE" id="PS50043">
    <property type="entry name" value="HTH_LUXR_2"/>
    <property type="match status" value="1"/>
</dbReference>
<dbReference type="InterPro" id="IPR016032">
    <property type="entry name" value="Sig_transdc_resp-reg_C-effctor"/>
</dbReference>